<name>A0A8J6LCR9_TENMO</name>
<dbReference type="EMBL" id="JABDTM020019370">
    <property type="protein sequence ID" value="KAH0817494.1"/>
    <property type="molecule type" value="Genomic_DNA"/>
</dbReference>
<reference evidence="2" key="2">
    <citation type="submission" date="2021-08" db="EMBL/GenBank/DDBJ databases">
        <authorList>
            <person name="Eriksson T."/>
        </authorList>
    </citation>
    <scope>NUCLEOTIDE SEQUENCE</scope>
    <source>
        <strain evidence="2">Stoneville</strain>
        <tissue evidence="2">Whole head</tissue>
    </source>
</reference>
<reference evidence="2" key="1">
    <citation type="journal article" date="2020" name="J Insects Food Feed">
        <title>The yellow mealworm (Tenebrio molitor) genome: a resource for the emerging insects as food and feed industry.</title>
        <authorList>
            <person name="Eriksson T."/>
            <person name="Andere A."/>
            <person name="Kelstrup H."/>
            <person name="Emery V."/>
            <person name="Picard C."/>
        </authorList>
    </citation>
    <scope>NUCLEOTIDE SEQUENCE</scope>
    <source>
        <strain evidence="2">Stoneville</strain>
        <tissue evidence="2">Whole head</tissue>
    </source>
</reference>
<accession>A0A8J6LCR9</accession>
<proteinExistence type="predicted"/>
<protein>
    <submittedName>
        <fullName evidence="2">Uncharacterized protein</fullName>
    </submittedName>
</protein>
<feature type="compositionally biased region" description="Polar residues" evidence="1">
    <location>
        <begin position="39"/>
        <end position="61"/>
    </location>
</feature>
<comment type="caution">
    <text evidence="2">The sequence shown here is derived from an EMBL/GenBank/DDBJ whole genome shotgun (WGS) entry which is preliminary data.</text>
</comment>
<gene>
    <name evidence="2" type="ORF">GEV33_005297</name>
</gene>
<sequence>MFQVSTEEVDVAAIDFQNTAESQTQFIKQGLDQVPTRLPTKSRSNTPSKGNEPSSAESSRL</sequence>
<evidence type="ECO:0000313" key="3">
    <source>
        <dbReference type="Proteomes" id="UP000719412"/>
    </source>
</evidence>
<keyword evidence="3" id="KW-1185">Reference proteome</keyword>
<evidence type="ECO:0000313" key="2">
    <source>
        <dbReference type="EMBL" id="KAH0817494.1"/>
    </source>
</evidence>
<dbReference type="Proteomes" id="UP000719412">
    <property type="component" value="Unassembled WGS sequence"/>
</dbReference>
<dbReference type="AlphaFoldDB" id="A0A8J6LCR9"/>
<evidence type="ECO:0000256" key="1">
    <source>
        <dbReference type="SAM" id="MobiDB-lite"/>
    </source>
</evidence>
<feature type="region of interest" description="Disordered" evidence="1">
    <location>
        <begin position="28"/>
        <end position="61"/>
    </location>
</feature>
<organism evidence="2 3">
    <name type="scientific">Tenebrio molitor</name>
    <name type="common">Yellow mealworm beetle</name>
    <dbReference type="NCBI Taxonomy" id="7067"/>
    <lineage>
        <taxon>Eukaryota</taxon>
        <taxon>Metazoa</taxon>
        <taxon>Ecdysozoa</taxon>
        <taxon>Arthropoda</taxon>
        <taxon>Hexapoda</taxon>
        <taxon>Insecta</taxon>
        <taxon>Pterygota</taxon>
        <taxon>Neoptera</taxon>
        <taxon>Endopterygota</taxon>
        <taxon>Coleoptera</taxon>
        <taxon>Polyphaga</taxon>
        <taxon>Cucujiformia</taxon>
        <taxon>Tenebrionidae</taxon>
        <taxon>Tenebrio</taxon>
    </lineage>
</organism>